<dbReference type="Pfam" id="PF01476">
    <property type="entry name" value="LysM"/>
    <property type="match status" value="1"/>
</dbReference>
<dbReference type="RefSeq" id="WP_336825180.1">
    <property type="nucleotide sequence ID" value="NZ_JBHTLT010000123.1"/>
</dbReference>
<feature type="compositionally biased region" description="Basic and acidic residues" evidence="1">
    <location>
        <begin position="149"/>
        <end position="183"/>
    </location>
</feature>
<feature type="domain" description="LysM" evidence="3">
    <location>
        <begin position="189"/>
        <end position="235"/>
    </location>
</feature>
<name>A0ABW3U007_9BACL</name>
<dbReference type="Gene3D" id="3.10.350.10">
    <property type="entry name" value="LysM domain"/>
    <property type="match status" value="1"/>
</dbReference>
<feature type="transmembrane region" description="Helical" evidence="2">
    <location>
        <begin position="47"/>
        <end position="68"/>
    </location>
</feature>
<feature type="region of interest" description="Disordered" evidence="1">
    <location>
        <begin position="91"/>
        <end position="191"/>
    </location>
</feature>
<dbReference type="InterPro" id="IPR036779">
    <property type="entry name" value="LysM_dom_sf"/>
</dbReference>
<evidence type="ECO:0000313" key="4">
    <source>
        <dbReference type="EMBL" id="MFD1206456.1"/>
    </source>
</evidence>
<keyword evidence="2" id="KW-0472">Membrane</keyword>
<keyword evidence="2" id="KW-0812">Transmembrane</keyword>
<dbReference type="CDD" id="cd00118">
    <property type="entry name" value="LysM"/>
    <property type="match status" value="1"/>
</dbReference>
<dbReference type="Proteomes" id="UP001597231">
    <property type="component" value="Unassembled WGS sequence"/>
</dbReference>
<dbReference type="SUPFAM" id="SSF54106">
    <property type="entry name" value="LysM domain"/>
    <property type="match status" value="1"/>
</dbReference>
<protein>
    <submittedName>
        <fullName evidence="4">LysM peptidoglycan-binding domain-containing protein</fullName>
    </submittedName>
</protein>
<evidence type="ECO:0000256" key="2">
    <source>
        <dbReference type="SAM" id="Phobius"/>
    </source>
</evidence>
<keyword evidence="5" id="KW-1185">Reference proteome</keyword>
<dbReference type="SMART" id="SM00257">
    <property type="entry name" value="LysM"/>
    <property type="match status" value="1"/>
</dbReference>
<sequence length="236" mass="26677">MKNNDYKIEFEEHRKEIDVLERMNGGKLPSRAERHSKGRKKASSHTVINVILGVFTFIPIMIFVYVIYNFYFGTDSSSASVGDSNVRLEIDTNTPNYQDPTDKAVGVADDDNKEDDKEDKKNVTGNNNSGQGTVQEKNNNDSKSTQVDQKTEPKKIDQKAEKEPSKESIKEPVKKQEEKKPDPPKNTGKTHIVRQNETLYRISVNYYGSDKGIDKIKQANGLTSNEIRVGQKLIIP</sequence>
<evidence type="ECO:0000256" key="1">
    <source>
        <dbReference type="SAM" id="MobiDB-lite"/>
    </source>
</evidence>
<dbReference type="PROSITE" id="PS51782">
    <property type="entry name" value="LYSM"/>
    <property type="match status" value="1"/>
</dbReference>
<dbReference type="InterPro" id="IPR018392">
    <property type="entry name" value="LysM"/>
</dbReference>
<feature type="region of interest" description="Disordered" evidence="1">
    <location>
        <begin position="23"/>
        <end position="42"/>
    </location>
</feature>
<gene>
    <name evidence="4" type="ORF">ACFQ38_15270</name>
</gene>
<reference evidence="5" key="1">
    <citation type="journal article" date="2019" name="Int. J. Syst. Evol. Microbiol.">
        <title>The Global Catalogue of Microorganisms (GCM) 10K type strain sequencing project: providing services to taxonomists for standard genome sequencing and annotation.</title>
        <authorList>
            <consortium name="The Broad Institute Genomics Platform"/>
            <consortium name="The Broad Institute Genome Sequencing Center for Infectious Disease"/>
            <person name="Wu L."/>
            <person name="Ma J."/>
        </authorList>
    </citation>
    <scope>NUCLEOTIDE SEQUENCE [LARGE SCALE GENOMIC DNA]</scope>
    <source>
        <strain evidence="5">CCUG 53915</strain>
    </source>
</reference>
<accession>A0ABW3U007</accession>
<organism evidence="4 5">
    <name type="scientific">Sporosarcina contaminans</name>
    <dbReference type="NCBI Taxonomy" id="633403"/>
    <lineage>
        <taxon>Bacteria</taxon>
        <taxon>Bacillati</taxon>
        <taxon>Bacillota</taxon>
        <taxon>Bacilli</taxon>
        <taxon>Bacillales</taxon>
        <taxon>Caryophanaceae</taxon>
        <taxon>Sporosarcina</taxon>
    </lineage>
</organism>
<proteinExistence type="predicted"/>
<keyword evidence="2" id="KW-1133">Transmembrane helix</keyword>
<comment type="caution">
    <text evidence="4">The sequence shown here is derived from an EMBL/GenBank/DDBJ whole genome shotgun (WGS) entry which is preliminary data.</text>
</comment>
<feature type="compositionally biased region" description="Polar residues" evidence="1">
    <location>
        <begin position="123"/>
        <end position="148"/>
    </location>
</feature>
<evidence type="ECO:0000259" key="3">
    <source>
        <dbReference type="PROSITE" id="PS51782"/>
    </source>
</evidence>
<evidence type="ECO:0000313" key="5">
    <source>
        <dbReference type="Proteomes" id="UP001597231"/>
    </source>
</evidence>
<dbReference type="EMBL" id="JBHTLT010000123">
    <property type="protein sequence ID" value="MFD1206456.1"/>
    <property type="molecule type" value="Genomic_DNA"/>
</dbReference>